<name>A0ABV7RG21_9NEIS</name>
<keyword evidence="1 3" id="KW-0807">Transducer</keyword>
<dbReference type="SMART" id="SM00283">
    <property type="entry name" value="MA"/>
    <property type="match status" value="1"/>
</dbReference>
<comment type="caution">
    <text evidence="7">The sequence shown here is derived from an EMBL/GenBank/DDBJ whole genome shotgun (WGS) entry which is preliminary data.</text>
</comment>
<dbReference type="CDD" id="cd06225">
    <property type="entry name" value="HAMP"/>
    <property type="match status" value="1"/>
</dbReference>
<evidence type="ECO:0000259" key="6">
    <source>
        <dbReference type="PROSITE" id="PS50885"/>
    </source>
</evidence>
<dbReference type="PROSITE" id="PS50111">
    <property type="entry name" value="CHEMOTAXIS_TRANSDUC_2"/>
    <property type="match status" value="1"/>
</dbReference>
<dbReference type="SUPFAM" id="SSF58104">
    <property type="entry name" value="Methyl-accepting chemotaxis protein (MCP) signaling domain"/>
    <property type="match status" value="1"/>
</dbReference>
<reference evidence="8" key="1">
    <citation type="journal article" date="2019" name="Int. J. Syst. Evol. Microbiol.">
        <title>The Global Catalogue of Microorganisms (GCM) 10K type strain sequencing project: providing services to taxonomists for standard genome sequencing and annotation.</title>
        <authorList>
            <consortium name="The Broad Institute Genomics Platform"/>
            <consortium name="The Broad Institute Genome Sequencing Center for Infectious Disease"/>
            <person name="Wu L."/>
            <person name="Ma J."/>
        </authorList>
    </citation>
    <scope>NUCLEOTIDE SEQUENCE [LARGE SCALE GENOMIC DNA]</scope>
    <source>
        <strain evidence="8">KCTC 42742</strain>
    </source>
</reference>
<gene>
    <name evidence="7" type="ORF">ACFOLG_08625</name>
</gene>
<evidence type="ECO:0000256" key="2">
    <source>
        <dbReference type="ARBA" id="ARBA00029447"/>
    </source>
</evidence>
<feature type="domain" description="HAMP" evidence="6">
    <location>
        <begin position="206"/>
        <end position="259"/>
    </location>
</feature>
<evidence type="ECO:0000256" key="3">
    <source>
        <dbReference type="PROSITE-ProRule" id="PRU00284"/>
    </source>
</evidence>
<organism evidence="7 8">
    <name type="scientific">Vogesella facilis</name>
    <dbReference type="NCBI Taxonomy" id="1655232"/>
    <lineage>
        <taxon>Bacteria</taxon>
        <taxon>Pseudomonadati</taxon>
        <taxon>Pseudomonadota</taxon>
        <taxon>Betaproteobacteria</taxon>
        <taxon>Neisseriales</taxon>
        <taxon>Chromobacteriaceae</taxon>
        <taxon>Vogesella</taxon>
    </lineage>
</organism>
<evidence type="ECO:0000259" key="5">
    <source>
        <dbReference type="PROSITE" id="PS50111"/>
    </source>
</evidence>
<dbReference type="PANTHER" id="PTHR32089">
    <property type="entry name" value="METHYL-ACCEPTING CHEMOTAXIS PROTEIN MCPB"/>
    <property type="match status" value="1"/>
</dbReference>
<evidence type="ECO:0000313" key="8">
    <source>
        <dbReference type="Proteomes" id="UP001595741"/>
    </source>
</evidence>
<dbReference type="PROSITE" id="PS50885">
    <property type="entry name" value="HAMP"/>
    <property type="match status" value="1"/>
</dbReference>
<dbReference type="Pfam" id="PF00672">
    <property type="entry name" value="HAMP"/>
    <property type="match status" value="1"/>
</dbReference>
<dbReference type="InterPro" id="IPR024478">
    <property type="entry name" value="HlyB_4HB_MCP"/>
</dbReference>
<dbReference type="Pfam" id="PF12729">
    <property type="entry name" value="4HB_MCP_1"/>
    <property type="match status" value="1"/>
</dbReference>
<dbReference type="EMBL" id="JBHRXN010000022">
    <property type="protein sequence ID" value="MFC3532247.1"/>
    <property type="molecule type" value="Genomic_DNA"/>
</dbReference>
<dbReference type="SMART" id="SM00304">
    <property type="entry name" value="HAMP"/>
    <property type="match status" value="2"/>
</dbReference>
<dbReference type="Gene3D" id="1.10.287.950">
    <property type="entry name" value="Methyl-accepting chemotaxis protein"/>
    <property type="match status" value="1"/>
</dbReference>
<evidence type="ECO:0000256" key="1">
    <source>
        <dbReference type="ARBA" id="ARBA00023224"/>
    </source>
</evidence>
<dbReference type="PRINTS" id="PR00260">
    <property type="entry name" value="CHEMTRNSDUCR"/>
</dbReference>
<evidence type="ECO:0000256" key="4">
    <source>
        <dbReference type="SAM" id="Coils"/>
    </source>
</evidence>
<accession>A0ABV7RG21</accession>
<dbReference type="InterPro" id="IPR004090">
    <property type="entry name" value="Chemotax_Me-accpt_rcpt"/>
</dbReference>
<evidence type="ECO:0000313" key="7">
    <source>
        <dbReference type="EMBL" id="MFC3532247.1"/>
    </source>
</evidence>
<protein>
    <submittedName>
        <fullName evidence="7">Methyl-accepting chemotaxis protein</fullName>
    </submittedName>
</protein>
<proteinExistence type="inferred from homology"/>
<feature type="coiled-coil region" evidence="4">
    <location>
        <begin position="80"/>
        <end position="107"/>
    </location>
</feature>
<sequence>MKISQRLALMIAVAVLGTLLLAGNSFLQMQRLNSELASLGHDVLPTTQVLGVAGKSLVETRNSLLAHVMASDPAKKAEIEADYQANLAKLQQNLTQYEALASGEQEKSYLARLKSGLELLQGKYQAVLAASRDGQTEQAMQLARDARDHFKATQQVVDEHIRFNQQQADAALQQAEQVSSSASLISGIITAANIVLLALLGLWSYRRIVGSVKRGQHSIQQLTESLDFTTRCQADGRDEIADMLGAFNRLIEKLHGSLRTMVAASRDVTQSATELAGSARQVAAGSNTQSESASTMAAALEQITVSINHVADRSHEANDLAKDTGSRAQNGEVVIRDTSQSIESIAGAVEHAASEMAQLTARTREIAVVVNVIRDVADQTNLLALNAAIEAARAGETGRGFAVVADEVRKLAERTSHSTQEIADIIAAIQHVSSSASERMQGVVNNVATGVEDADKARGAIRSIVEVADQNRHLAGEISHAIREQGTAANSIALQVESVAQMAEENSAAAALVTELASRLHQLSEAMQQEVASYRV</sequence>
<dbReference type="PANTHER" id="PTHR32089:SF112">
    <property type="entry name" value="LYSOZYME-LIKE PROTEIN-RELATED"/>
    <property type="match status" value="1"/>
</dbReference>
<keyword evidence="8" id="KW-1185">Reference proteome</keyword>
<comment type="similarity">
    <text evidence="2">Belongs to the methyl-accepting chemotaxis (MCP) protein family.</text>
</comment>
<dbReference type="InterPro" id="IPR004089">
    <property type="entry name" value="MCPsignal_dom"/>
</dbReference>
<dbReference type="InterPro" id="IPR003660">
    <property type="entry name" value="HAMP_dom"/>
</dbReference>
<feature type="domain" description="Methyl-accepting transducer" evidence="5">
    <location>
        <begin position="264"/>
        <end position="500"/>
    </location>
</feature>
<keyword evidence="4" id="KW-0175">Coiled coil</keyword>
<dbReference type="Pfam" id="PF00015">
    <property type="entry name" value="MCPsignal"/>
    <property type="match status" value="1"/>
</dbReference>
<dbReference type="Proteomes" id="UP001595741">
    <property type="component" value="Unassembled WGS sequence"/>
</dbReference>
<dbReference type="RefSeq" id="WP_386090784.1">
    <property type="nucleotide sequence ID" value="NZ_JBHRXN010000022.1"/>
</dbReference>